<dbReference type="EMBL" id="RXGB01006603">
    <property type="protein sequence ID" value="TMW86326.1"/>
    <property type="molecule type" value="Genomic_DNA"/>
</dbReference>
<accession>A0A6N2AVE8</accession>
<feature type="transmembrane region" description="Helical" evidence="5">
    <location>
        <begin position="53"/>
        <end position="74"/>
    </location>
</feature>
<name>A0A6N2AVE8_SOLCI</name>
<feature type="transmembrane region" description="Helical" evidence="5">
    <location>
        <begin position="86"/>
        <end position="107"/>
    </location>
</feature>
<feature type="transmembrane region" description="Helical" evidence="5">
    <location>
        <begin position="168"/>
        <end position="186"/>
    </location>
</feature>
<keyword evidence="4 5" id="KW-0472">Membrane</keyword>
<gene>
    <name evidence="6" type="ORF">EJD97_021545</name>
</gene>
<keyword evidence="3 5" id="KW-1133">Transmembrane helix</keyword>
<evidence type="ECO:0000256" key="4">
    <source>
        <dbReference type="ARBA" id="ARBA00023136"/>
    </source>
</evidence>
<evidence type="ECO:0000256" key="5">
    <source>
        <dbReference type="RuleBase" id="RU004379"/>
    </source>
</evidence>
<dbReference type="AlphaFoldDB" id="A0A6N2AVE8"/>
<comment type="subcellular location">
    <subcellularLocation>
        <location evidence="1">Membrane</location>
        <topology evidence="1">Multi-pass membrane protein</topology>
    </subcellularLocation>
</comment>
<protein>
    <recommendedName>
        <fullName evidence="7">Bax inhibitor 1</fullName>
    </recommendedName>
</protein>
<comment type="caution">
    <text evidence="6">The sequence shown here is derived from an EMBL/GenBank/DDBJ whole genome shotgun (WGS) entry which is preliminary data.</text>
</comment>
<feature type="transmembrane region" description="Helical" evidence="5">
    <location>
        <begin position="113"/>
        <end position="131"/>
    </location>
</feature>
<organism evidence="6">
    <name type="scientific">Solanum chilense</name>
    <name type="common">Tomato</name>
    <name type="synonym">Lycopersicon chilense</name>
    <dbReference type="NCBI Taxonomy" id="4083"/>
    <lineage>
        <taxon>Eukaryota</taxon>
        <taxon>Viridiplantae</taxon>
        <taxon>Streptophyta</taxon>
        <taxon>Embryophyta</taxon>
        <taxon>Tracheophyta</taxon>
        <taxon>Spermatophyta</taxon>
        <taxon>Magnoliopsida</taxon>
        <taxon>eudicotyledons</taxon>
        <taxon>Gunneridae</taxon>
        <taxon>Pentapetalae</taxon>
        <taxon>asterids</taxon>
        <taxon>lamiids</taxon>
        <taxon>Solanales</taxon>
        <taxon>Solanaceae</taxon>
        <taxon>Solanoideae</taxon>
        <taxon>Solaneae</taxon>
        <taxon>Solanum</taxon>
        <taxon>Solanum subgen. Lycopersicon</taxon>
    </lineage>
</organism>
<reference evidence="6" key="1">
    <citation type="submission" date="2019-05" db="EMBL/GenBank/DDBJ databases">
        <title>The de novo reference genome and transcriptome assemblies of the wild tomato species Solanum chilense.</title>
        <authorList>
            <person name="Stam R."/>
            <person name="Nosenko T."/>
            <person name="Hoerger A.C."/>
            <person name="Stephan W."/>
            <person name="Seidel M.A."/>
            <person name="Kuhn J.M.M."/>
            <person name="Haberer G."/>
            <person name="Tellier A."/>
        </authorList>
    </citation>
    <scope>NUCLEOTIDE SEQUENCE</scope>
    <source>
        <tissue evidence="6">Mature leaves</tissue>
    </source>
</reference>
<dbReference type="GO" id="GO:0016020">
    <property type="term" value="C:membrane"/>
    <property type="evidence" value="ECO:0007669"/>
    <property type="project" value="UniProtKB-SubCell"/>
</dbReference>
<evidence type="ECO:0000256" key="3">
    <source>
        <dbReference type="ARBA" id="ARBA00022989"/>
    </source>
</evidence>
<evidence type="ECO:0008006" key="7">
    <source>
        <dbReference type="Google" id="ProtNLM"/>
    </source>
</evidence>
<feature type="transmembrane region" description="Helical" evidence="5">
    <location>
        <begin position="143"/>
        <end position="162"/>
    </location>
</feature>
<evidence type="ECO:0000313" key="6">
    <source>
        <dbReference type="EMBL" id="TMW86326.1"/>
    </source>
</evidence>
<dbReference type="PANTHER" id="PTHR23291">
    <property type="entry name" value="BAX INHIBITOR-RELATED"/>
    <property type="match status" value="1"/>
</dbReference>
<evidence type="ECO:0000256" key="2">
    <source>
        <dbReference type="ARBA" id="ARBA00022692"/>
    </source>
</evidence>
<evidence type="ECO:0000256" key="1">
    <source>
        <dbReference type="ARBA" id="ARBA00004141"/>
    </source>
</evidence>
<keyword evidence="2 5" id="KW-0812">Transmembrane</keyword>
<dbReference type="InterPro" id="IPR006214">
    <property type="entry name" value="Bax_inhibitor_1-related"/>
</dbReference>
<proteinExistence type="inferred from homology"/>
<comment type="similarity">
    <text evidence="5">Belongs to the BI1 family.</text>
</comment>
<dbReference type="PANTHER" id="PTHR23291:SF100">
    <property type="entry name" value="BAX INHIBITOR 1-LIKE"/>
    <property type="match status" value="1"/>
</dbReference>
<sequence length="240" mass="27777">MNAVRAYFNRGWRIDDMKNTGYLYPHIHKCLKNMYCTLFCALLSSTVGSSFHYIWNIGGLFTLLIASRTIFFLFTTPPSEIKKRVCLLITGAFFIGASIGPLTKYLFGIDQGFVINILACTTIDFGTFWVRSLLIRDRSLCNCWWLVILMFFWFAFASDIFGGHSARWMVQVWSLLALYMLFISVYSKEVMNDSLYGEVDYVNRACTNLFHLPAVMVHFVRVQVAAMLESFNRCMRLLNR</sequence>